<sequence length="102" mass="11799">MSSGTSSGSFIFDPLYQVYQARSAQEYEVDFNDMINDAASHFRNNDFKKTYKYILVDEFQDMSLGRYNLLKSIRAQNPATKLYAVGDDWQSIFRLPGAIYRS</sequence>
<evidence type="ECO:0000259" key="5">
    <source>
        <dbReference type="Pfam" id="PF00580"/>
    </source>
</evidence>
<dbReference type="Gene3D" id="3.40.50.300">
    <property type="entry name" value="P-loop containing nucleotide triphosphate hydrolases"/>
    <property type="match status" value="1"/>
</dbReference>
<evidence type="ECO:0000313" key="6">
    <source>
        <dbReference type="EMBL" id="MBD1385897.1"/>
    </source>
</evidence>
<evidence type="ECO:0000256" key="3">
    <source>
        <dbReference type="ARBA" id="ARBA00022806"/>
    </source>
</evidence>
<evidence type="ECO:0000256" key="2">
    <source>
        <dbReference type="ARBA" id="ARBA00022801"/>
    </source>
</evidence>
<protein>
    <submittedName>
        <fullName evidence="6">UvrD-helicase domain-containing protein</fullName>
    </submittedName>
</protein>
<keyword evidence="4" id="KW-0067">ATP-binding</keyword>
<organism evidence="6 7">
    <name type="scientific">Mucilaginibacter rigui</name>
    <dbReference type="NCBI Taxonomy" id="534635"/>
    <lineage>
        <taxon>Bacteria</taxon>
        <taxon>Pseudomonadati</taxon>
        <taxon>Bacteroidota</taxon>
        <taxon>Sphingobacteriia</taxon>
        <taxon>Sphingobacteriales</taxon>
        <taxon>Sphingobacteriaceae</taxon>
        <taxon>Mucilaginibacter</taxon>
    </lineage>
</organism>
<dbReference type="InterPro" id="IPR027417">
    <property type="entry name" value="P-loop_NTPase"/>
</dbReference>
<dbReference type="SUPFAM" id="SSF52540">
    <property type="entry name" value="P-loop containing nucleoside triphosphate hydrolases"/>
    <property type="match status" value="1"/>
</dbReference>
<gene>
    <name evidence="6" type="ORF">IDJ75_11450</name>
</gene>
<keyword evidence="1" id="KW-0547">Nucleotide-binding</keyword>
<reference evidence="6 7" key="1">
    <citation type="submission" date="2020-09" db="EMBL/GenBank/DDBJ databases">
        <title>Novel species of Mucilaginibacter isolated from a glacier on the Tibetan Plateau.</title>
        <authorList>
            <person name="Liu Q."/>
            <person name="Xin Y.-H."/>
        </authorList>
    </citation>
    <scope>NUCLEOTIDE SEQUENCE [LARGE SCALE GENOMIC DNA]</scope>
    <source>
        <strain evidence="6 7">CGMCC 1.13878</strain>
    </source>
</reference>
<evidence type="ECO:0000256" key="1">
    <source>
        <dbReference type="ARBA" id="ARBA00022741"/>
    </source>
</evidence>
<dbReference type="Proteomes" id="UP000618754">
    <property type="component" value="Unassembled WGS sequence"/>
</dbReference>
<keyword evidence="3" id="KW-0347">Helicase</keyword>
<comment type="caution">
    <text evidence="6">The sequence shown here is derived from an EMBL/GenBank/DDBJ whole genome shotgun (WGS) entry which is preliminary data.</text>
</comment>
<name>A0ABR7X5P3_9SPHI</name>
<proteinExistence type="predicted"/>
<keyword evidence="2" id="KW-0378">Hydrolase</keyword>
<accession>A0ABR7X5P3</accession>
<dbReference type="Pfam" id="PF00580">
    <property type="entry name" value="UvrD-helicase"/>
    <property type="match status" value="1"/>
</dbReference>
<dbReference type="EMBL" id="JACWMW010000002">
    <property type="protein sequence ID" value="MBD1385897.1"/>
    <property type="molecule type" value="Genomic_DNA"/>
</dbReference>
<dbReference type="PANTHER" id="PTHR11070:SF63">
    <property type="entry name" value="DNA HELICASE IV"/>
    <property type="match status" value="1"/>
</dbReference>
<dbReference type="InterPro" id="IPR000212">
    <property type="entry name" value="DNA_helicase_UvrD/REP"/>
</dbReference>
<dbReference type="InterPro" id="IPR014016">
    <property type="entry name" value="UvrD-like_ATP-bd"/>
</dbReference>
<evidence type="ECO:0000256" key="4">
    <source>
        <dbReference type="ARBA" id="ARBA00022840"/>
    </source>
</evidence>
<evidence type="ECO:0000313" key="7">
    <source>
        <dbReference type="Proteomes" id="UP000618754"/>
    </source>
</evidence>
<dbReference type="PANTHER" id="PTHR11070">
    <property type="entry name" value="UVRD / RECB / PCRA DNA HELICASE FAMILY MEMBER"/>
    <property type="match status" value="1"/>
</dbReference>
<dbReference type="RefSeq" id="WP_191175748.1">
    <property type="nucleotide sequence ID" value="NZ_JACWMW010000002.1"/>
</dbReference>
<keyword evidence="7" id="KW-1185">Reference proteome</keyword>
<feature type="domain" description="UvrD-like helicase ATP-binding" evidence="5">
    <location>
        <begin position="15"/>
        <end position="98"/>
    </location>
</feature>